<accession>S4MU09</accession>
<dbReference type="AlphaFoldDB" id="S4MU09"/>
<gene>
    <name evidence="1" type="ORF">STAFG_5832</name>
</gene>
<proteinExistence type="predicted"/>
<evidence type="ECO:0000313" key="2">
    <source>
        <dbReference type="Proteomes" id="UP000015001"/>
    </source>
</evidence>
<dbReference type="Proteomes" id="UP000015001">
    <property type="component" value="Unassembled WGS sequence"/>
</dbReference>
<dbReference type="EMBL" id="AOPY01001520">
    <property type="protein sequence ID" value="EPJ37117.1"/>
    <property type="molecule type" value="Genomic_DNA"/>
</dbReference>
<dbReference type="PATRIC" id="fig|1283301.3.peg.5797"/>
<protein>
    <submittedName>
        <fullName evidence="1">Uncharacterized protein</fullName>
    </submittedName>
</protein>
<keyword evidence="2" id="KW-1185">Reference proteome</keyword>
<sequence length="89" mass="9925">MPVVRQFRVHTLGKAVERAGDEQDVHDIAWSPVRGGPRRTTAAFRRSSRAPCSIRIARCPFSTAGQASGRWARLCGHEYRDGIAPHTDR</sequence>
<reference evidence="1 2" key="1">
    <citation type="submission" date="2013-02" db="EMBL/GenBank/DDBJ databases">
        <title>Draft Genome Sequence of Streptomyces afghaniensis, Which Produces Compounds of the Julimycin B-Complex.</title>
        <authorList>
            <person name="Gruening B.A."/>
            <person name="Praeg A."/>
            <person name="Erxleben A."/>
            <person name="Guenther S."/>
            <person name="Fiedler H.-P."/>
            <person name="Goodfellow M."/>
            <person name="Mueller M."/>
        </authorList>
    </citation>
    <scope>NUCLEOTIDE SEQUENCE [LARGE SCALE GENOMIC DNA]</scope>
    <source>
        <strain evidence="1 2">772</strain>
    </source>
</reference>
<dbReference type="HOGENOM" id="CLU_2453207_0_0_11"/>
<organism evidence="1 2">
    <name type="scientific">Streptomyces afghaniensis 772</name>
    <dbReference type="NCBI Taxonomy" id="1283301"/>
    <lineage>
        <taxon>Bacteria</taxon>
        <taxon>Bacillati</taxon>
        <taxon>Actinomycetota</taxon>
        <taxon>Actinomycetes</taxon>
        <taxon>Kitasatosporales</taxon>
        <taxon>Streptomycetaceae</taxon>
        <taxon>Streptomyces</taxon>
    </lineage>
</organism>
<comment type="caution">
    <text evidence="1">The sequence shown here is derived from an EMBL/GenBank/DDBJ whole genome shotgun (WGS) entry which is preliminary data.</text>
</comment>
<name>S4MU09_9ACTN</name>
<evidence type="ECO:0000313" key="1">
    <source>
        <dbReference type="EMBL" id="EPJ37117.1"/>
    </source>
</evidence>